<name>V5F430_9VIBR</name>
<comment type="caution">
    <text evidence="2">The sequence shown here is derived from an EMBL/GenBank/DDBJ whole genome shotgun (WGS) entry which is preliminary data.</text>
</comment>
<accession>V5F430</accession>
<dbReference type="AlphaFoldDB" id="V5F430"/>
<sequence>MNNPTKYNFPYRTNYEIWILIIWFTVSGISFVAPYLFGVPKMAYWTLSGISMLIGLVVGMKGIEIYIRKQRLKGCPLEFVDADDVSLLKKFGIEQEVINRVQQNRQKK</sequence>
<keyword evidence="3" id="KW-1185">Reference proteome</keyword>
<protein>
    <submittedName>
        <fullName evidence="2">Uncharacterized protein</fullName>
    </submittedName>
</protein>
<reference evidence="2 3" key="1">
    <citation type="submission" date="2013-10" db="EMBL/GenBank/DDBJ databases">
        <authorList>
            <person name="Ichikawa N."/>
            <person name="Kimura A."/>
            <person name="Ohji S."/>
            <person name="Hosoyama A."/>
            <person name="Fujita N."/>
        </authorList>
    </citation>
    <scope>NUCLEOTIDE SEQUENCE [LARGE SCALE GENOMIC DNA]</scope>
    <source>
        <strain evidence="2 3">NBRC 102217</strain>
    </source>
</reference>
<evidence type="ECO:0000313" key="2">
    <source>
        <dbReference type="EMBL" id="GAD89964.1"/>
    </source>
</evidence>
<proteinExistence type="predicted"/>
<evidence type="ECO:0000256" key="1">
    <source>
        <dbReference type="SAM" id="Phobius"/>
    </source>
</evidence>
<dbReference type="OrthoDB" id="5905034at2"/>
<keyword evidence="1" id="KW-0812">Transmembrane</keyword>
<organism evidence="2 3">
    <name type="scientific">Vibrio halioticoli NBRC 102217</name>
    <dbReference type="NCBI Taxonomy" id="1219072"/>
    <lineage>
        <taxon>Bacteria</taxon>
        <taxon>Pseudomonadati</taxon>
        <taxon>Pseudomonadota</taxon>
        <taxon>Gammaproteobacteria</taxon>
        <taxon>Vibrionales</taxon>
        <taxon>Vibrionaceae</taxon>
        <taxon>Vibrio</taxon>
    </lineage>
</organism>
<feature type="transmembrane region" description="Helical" evidence="1">
    <location>
        <begin position="43"/>
        <end position="63"/>
    </location>
</feature>
<dbReference type="Proteomes" id="UP000017800">
    <property type="component" value="Unassembled WGS sequence"/>
</dbReference>
<keyword evidence="1" id="KW-1133">Transmembrane helix</keyword>
<dbReference type="eggNOG" id="ENOG5031NJ8">
    <property type="taxonomic scope" value="Bacteria"/>
</dbReference>
<feature type="transmembrane region" description="Helical" evidence="1">
    <location>
        <begin position="17"/>
        <end position="37"/>
    </location>
</feature>
<evidence type="ECO:0000313" key="3">
    <source>
        <dbReference type="Proteomes" id="UP000017800"/>
    </source>
</evidence>
<dbReference type="EMBL" id="BAUJ01000030">
    <property type="protein sequence ID" value="GAD89964.1"/>
    <property type="molecule type" value="Genomic_DNA"/>
</dbReference>
<dbReference type="RefSeq" id="WP_023404318.1">
    <property type="nucleotide sequence ID" value="NZ_BAUJ01000030.1"/>
</dbReference>
<keyword evidence="1" id="KW-0472">Membrane</keyword>
<reference evidence="2 3" key="2">
    <citation type="submission" date="2013-11" db="EMBL/GenBank/DDBJ databases">
        <title>Whole genome shotgun sequence of Vibrio halioticoli NBRC 102217.</title>
        <authorList>
            <person name="Isaki S."/>
            <person name="Kimura A."/>
            <person name="Ohji S."/>
            <person name="Hosoyama A."/>
            <person name="Fujita N."/>
            <person name="Hashimoto M."/>
            <person name="Hosoyama Y."/>
            <person name="Yamazoe A."/>
        </authorList>
    </citation>
    <scope>NUCLEOTIDE SEQUENCE [LARGE SCALE GENOMIC DNA]</scope>
    <source>
        <strain evidence="2 3">NBRC 102217</strain>
    </source>
</reference>
<gene>
    <name evidence="2" type="ORF">VHA01S_030_00390</name>
</gene>